<proteinExistence type="predicted"/>
<reference evidence="1 2" key="1">
    <citation type="submission" date="2021-06" db="EMBL/GenBank/DDBJ databases">
        <title>Caerostris extrusa draft genome.</title>
        <authorList>
            <person name="Kono N."/>
            <person name="Arakawa K."/>
        </authorList>
    </citation>
    <scope>NUCLEOTIDE SEQUENCE [LARGE SCALE GENOMIC DNA]</scope>
</reference>
<dbReference type="Proteomes" id="UP001054945">
    <property type="component" value="Unassembled WGS sequence"/>
</dbReference>
<name>A0AAV4XG61_CAEEX</name>
<keyword evidence="2" id="KW-1185">Reference proteome</keyword>
<organism evidence="1 2">
    <name type="scientific">Caerostris extrusa</name>
    <name type="common">Bark spider</name>
    <name type="synonym">Caerostris bankana</name>
    <dbReference type="NCBI Taxonomy" id="172846"/>
    <lineage>
        <taxon>Eukaryota</taxon>
        <taxon>Metazoa</taxon>
        <taxon>Ecdysozoa</taxon>
        <taxon>Arthropoda</taxon>
        <taxon>Chelicerata</taxon>
        <taxon>Arachnida</taxon>
        <taxon>Araneae</taxon>
        <taxon>Araneomorphae</taxon>
        <taxon>Entelegynae</taxon>
        <taxon>Araneoidea</taxon>
        <taxon>Araneidae</taxon>
        <taxon>Caerostris</taxon>
    </lineage>
</organism>
<evidence type="ECO:0000313" key="2">
    <source>
        <dbReference type="Proteomes" id="UP001054945"/>
    </source>
</evidence>
<gene>
    <name evidence="1" type="ORF">CEXT_392921</name>
</gene>
<sequence>MVRDDMMEENPANCENCHHRNSLKTSPSLEEMDYCNAVDGEEEAAVVVVESYKSRNGGYAYGLQSTRNKI</sequence>
<dbReference type="AlphaFoldDB" id="A0AAV4XG61"/>
<protein>
    <submittedName>
        <fullName evidence="1">Uncharacterized protein</fullName>
    </submittedName>
</protein>
<accession>A0AAV4XG61</accession>
<comment type="caution">
    <text evidence="1">The sequence shown here is derived from an EMBL/GenBank/DDBJ whole genome shotgun (WGS) entry which is preliminary data.</text>
</comment>
<evidence type="ECO:0000313" key="1">
    <source>
        <dbReference type="EMBL" id="GIY94206.1"/>
    </source>
</evidence>
<dbReference type="EMBL" id="BPLR01000365">
    <property type="protein sequence ID" value="GIY94206.1"/>
    <property type="molecule type" value="Genomic_DNA"/>
</dbReference>